<dbReference type="OrthoDB" id="7170465at2"/>
<evidence type="ECO:0000313" key="3">
    <source>
        <dbReference type="Proteomes" id="UP000231070"/>
    </source>
</evidence>
<gene>
    <name evidence="2" type="ORF">CJ014_01105</name>
</gene>
<sequence>MTGHVLVLGALGGVGQAVAEEFHRRGWQVSGLVRKGRAGELPDWVWPVEADLQDAEAVAKAASSPVDVVFDGLNAPYHRWAELARPLYAAALAIAERLGALHLFPGSVYGFGEGMPDRLTPDISFAPTSEKGRIRVDIERSFAEAARDGRVRTVILRAGDFFGPTISGQSWLSAFIATRARQGVIRSPGPTDVPHAWAYLPDLARAFVELAGQRDRLGAFEVFHFEGHTASIADIAAAAGVAYRRPMRVRRVPGLVFTLIGLIDPVVRASREMAYLWRVPHRLIDRRLETVTGPLVATPLEKALASIRV</sequence>
<feature type="domain" description="NAD-dependent epimerase/dehydratase" evidence="1">
    <location>
        <begin position="5"/>
        <end position="218"/>
    </location>
</feature>
<dbReference type="InterPro" id="IPR036291">
    <property type="entry name" value="NAD(P)-bd_dom_sf"/>
</dbReference>
<protein>
    <recommendedName>
        <fullName evidence="1">NAD-dependent epimerase/dehydratase domain-containing protein</fullName>
    </recommendedName>
</protein>
<dbReference type="RefSeq" id="WP_100078673.1">
    <property type="nucleotide sequence ID" value="NZ_NQVN01000001.1"/>
</dbReference>
<dbReference type="SUPFAM" id="SSF51735">
    <property type="entry name" value="NAD(P)-binding Rossmann-fold domains"/>
    <property type="match status" value="1"/>
</dbReference>
<keyword evidence="3" id="KW-1185">Reference proteome</keyword>
<name>A0A2G9X2G0_9HYPH</name>
<dbReference type="Gene3D" id="3.40.50.720">
    <property type="entry name" value="NAD(P)-binding Rossmann-like Domain"/>
    <property type="match status" value="1"/>
</dbReference>
<dbReference type="EMBL" id="NQVN01000001">
    <property type="protein sequence ID" value="PIP00733.1"/>
    <property type="molecule type" value="Genomic_DNA"/>
</dbReference>
<dbReference type="AlphaFoldDB" id="A0A2G9X2G0"/>
<dbReference type="InterPro" id="IPR001509">
    <property type="entry name" value="Epimerase_deHydtase"/>
</dbReference>
<accession>A0A2G9X2G0</accession>
<proteinExistence type="predicted"/>
<dbReference type="Proteomes" id="UP000231070">
    <property type="component" value="Unassembled WGS sequence"/>
</dbReference>
<dbReference type="Pfam" id="PF01370">
    <property type="entry name" value="Epimerase"/>
    <property type="match status" value="1"/>
</dbReference>
<reference evidence="2 3" key="1">
    <citation type="submission" date="2017-08" db="EMBL/GenBank/DDBJ databases">
        <title>Pleomorphomonas carboxidotrophicus sp. nov., a new mesophilic hydrogenogenic carboxidotroph.</title>
        <authorList>
            <person name="Esquivel-Elizondo S."/>
            <person name="Krajmalnik-Brown R."/>
            <person name="Maldonado J."/>
        </authorList>
    </citation>
    <scope>NUCLEOTIDE SEQUENCE [LARGE SCALE GENOMIC DNA]</scope>
    <source>
        <strain evidence="2 3">SVCO-16</strain>
    </source>
</reference>
<evidence type="ECO:0000259" key="1">
    <source>
        <dbReference type="Pfam" id="PF01370"/>
    </source>
</evidence>
<evidence type="ECO:0000313" key="2">
    <source>
        <dbReference type="EMBL" id="PIP00733.1"/>
    </source>
</evidence>
<organism evidence="2 3">
    <name type="scientific">Pleomorphomonas carboxyditropha</name>
    <dbReference type="NCBI Taxonomy" id="2023338"/>
    <lineage>
        <taxon>Bacteria</taxon>
        <taxon>Pseudomonadati</taxon>
        <taxon>Pseudomonadota</taxon>
        <taxon>Alphaproteobacteria</taxon>
        <taxon>Hyphomicrobiales</taxon>
        <taxon>Pleomorphomonadaceae</taxon>
        <taxon>Pleomorphomonas</taxon>
    </lineage>
</organism>
<comment type="caution">
    <text evidence="2">The sequence shown here is derived from an EMBL/GenBank/DDBJ whole genome shotgun (WGS) entry which is preliminary data.</text>
</comment>